<name>V6LTV2_9EUKA</name>
<evidence type="ECO:0000313" key="2">
    <source>
        <dbReference type="EMBL" id="KAH0575095.1"/>
    </source>
</evidence>
<evidence type="ECO:0000313" key="1">
    <source>
        <dbReference type="EMBL" id="EST44194.1"/>
    </source>
</evidence>
<gene>
    <name evidence="1" type="ORF">SS50377_16000</name>
    <name evidence="2" type="ORF">SS50377_22717</name>
</gene>
<protein>
    <recommendedName>
        <fullName evidence="4">Myb-like DNA-binding domain-containing protein</fullName>
    </recommendedName>
</protein>
<dbReference type="Proteomes" id="UP000018208">
    <property type="component" value="Unassembled WGS sequence"/>
</dbReference>
<keyword evidence="3" id="KW-1185">Reference proteome</keyword>
<dbReference type="EMBL" id="KI546124">
    <property type="protein sequence ID" value="EST44194.1"/>
    <property type="molecule type" value="Genomic_DNA"/>
</dbReference>
<proteinExistence type="predicted"/>
<dbReference type="AlphaFoldDB" id="V6LTV2"/>
<evidence type="ECO:0000313" key="3">
    <source>
        <dbReference type="Proteomes" id="UP000018208"/>
    </source>
</evidence>
<dbReference type="EMBL" id="AUWU02000003">
    <property type="protein sequence ID" value="KAH0575095.1"/>
    <property type="molecule type" value="Genomic_DNA"/>
</dbReference>
<sequence length="71" mass="8162">MPRQAWSLSEVIVLKQLLKENTAKSYAAFLPNKTKRQIYDKIRIEVAKKPSLTAQLFDIASLTVRLMQSLQ</sequence>
<evidence type="ECO:0008006" key="4">
    <source>
        <dbReference type="Google" id="ProtNLM"/>
    </source>
</evidence>
<organism evidence="1">
    <name type="scientific">Spironucleus salmonicida</name>
    <dbReference type="NCBI Taxonomy" id="348837"/>
    <lineage>
        <taxon>Eukaryota</taxon>
        <taxon>Metamonada</taxon>
        <taxon>Diplomonadida</taxon>
        <taxon>Hexamitidae</taxon>
        <taxon>Hexamitinae</taxon>
        <taxon>Spironucleus</taxon>
    </lineage>
</organism>
<reference evidence="2" key="2">
    <citation type="submission" date="2020-12" db="EMBL/GenBank/DDBJ databases">
        <title>New Spironucleus salmonicida genome in near-complete chromosomes.</title>
        <authorList>
            <person name="Xu F."/>
            <person name="Kurt Z."/>
            <person name="Jimenez-Gonzalez A."/>
            <person name="Astvaldsson A."/>
            <person name="Andersson J.O."/>
            <person name="Svard S.G."/>
        </authorList>
    </citation>
    <scope>NUCLEOTIDE SEQUENCE</scope>
    <source>
        <strain evidence="2">ATCC 50377</strain>
    </source>
</reference>
<reference evidence="1 2" key="1">
    <citation type="journal article" date="2014" name="PLoS Genet.">
        <title>The Genome of Spironucleus salmonicida Highlights a Fish Pathogen Adapted to Fluctuating Environments.</title>
        <authorList>
            <person name="Xu F."/>
            <person name="Jerlstrom-Hultqvist J."/>
            <person name="Einarsson E."/>
            <person name="Astvaldsson A."/>
            <person name="Svard S.G."/>
            <person name="Andersson J.O."/>
        </authorList>
    </citation>
    <scope>NUCLEOTIDE SEQUENCE</scope>
    <source>
        <strain evidence="2">ATCC 50377</strain>
    </source>
</reference>
<accession>V6LTV2</accession>
<dbReference type="VEuPathDB" id="GiardiaDB:SS50377_22717"/>